<protein>
    <submittedName>
        <fullName evidence="1">Uncharacterized protein</fullName>
    </submittedName>
</protein>
<sequence>MFGYIKPYKPEMKIKEYQVFTAYYCGLCKELGRNYGQISRFTLNYEFTFLAILLSALSDEEIVISKEGCIISPIKKRPVLRDNPFLTYAADMSTILTYYKFIDAKRDDKSVFGFTASTLFYKIFKKAKEKFPDKESDIRKHIEELNKLERDRCRSVDVVAEPFARILKDIFLYPDLKLSDEELANIAEMAYHIGRFIYIIDAFDDIQRDIEKDSYNPLLLQFEYSGEPIDEFKERVLDWVEFNLTFTLSVISQCYGRLKLKKNKGIVDNVIYLGLYKEAEMVLKGDKKKCGAHMKYWD</sequence>
<dbReference type="OrthoDB" id="1722540at2"/>
<dbReference type="Pfam" id="PF18937">
    <property type="entry name" value="DUF5685"/>
    <property type="match status" value="1"/>
</dbReference>
<keyword evidence="2" id="KW-1185">Reference proteome</keyword>
<proteinExistence type="predicted"/>
<dbReference type="InterPro" id="IPR043740">
    <property type="entry name" value="DUF5685"/>
</dbReference>
<organism evidence="1 2">
    <name type="scientific">Caldanaerobius fijiensis DSM 17918</name>
    <dbReference type="NCBI Taxonomy" id="1121256"/>
    <lineage>
        <taxon>Bacteria</taxon>
        <taxon>Bacillati</taxon>
        <taxon>Bacillota</taxon>
        <taxon>Clostridia</taxon>
        <taxon>Thermoanaerobacterales</taxon>
        <taxon>Thermoanaerobacteraceae</taxon>
        <taxon>Caldanaerobius</taxon>
    </lineage>
</organism>
<reference evidence="1 2" key="1">
    <citation type="submission" date="2016-11" db="EMBL/GenBank/DDBJ databases">
        <authorList>
            <person name="Jaros S."/>
            <person name="Januszkiewicz K."/>
            <person name="Wedrychowicz H."/>
        </authorList>
    </citation>
    <scope>NUCLEOTIDE SEQUENCE [LARGE SCALE GENOMIC DNA]</scope>
    <source>
        <strain evidence="1 2">DSM 17918</strain>
    </source>
</reference>
<name>A0A1M4ZC87_9THEO</name>
<dbReference type="Proteomes" id="UP000184088">
    <property type="component" value="Unassembled WGS sequence"/>
</dbReference>
<evidence type="ECO:0000313" key="2">
    <source>
        <dbReference type="Proteomes" id="UP000184088"/>
    </source>
</evidence>
<evidence type="ECO:0000313" key="1">
    <source>
        <dbReference type="EMBL" id="SHF15226.1"/>
    </source>
</evidence>
<dbReference type="AlphaFoldDB" id="A0A1M4ZC87"/>
<accession>A0A1M4ZC87</accession>
<gene>
    <name evidence="1" type="ORF">SAMN02746089_01382</name>
</gene>
<dbReference type="STRING" id="1121256.SAMN02746089_01382"/>
<dbReference type="RefSeq" id="WP_073343205.1">
    <property type="nucleotide sequence ID" value="NZ_FQVH01000013.1"/>
</dbReference>
<dbReference type="EMBL" id="FQVH01000013">
    <property type="protein sequence ID" value="SHF15226.1"/>
    <property type="molecule type" value="Genomic_DNA"/>
</dbReference>